<dbReference type="EMBL" id="RCSX01000044">
    <property type="protein sequence ID" value="KAF7915526.1"/>
    <property type="molecule type" value="Genomic_DNA"/>
</dbReference>
<accession>A0ABQ7I708</accession>
<evidence type="ECO:0000313" key="2">
    <source>
        <dbReference type="Proteomes" id="UP000783213"/>
    </source>
</evidence>
<dbReference type="GeneID" id="62237900"/>
<comment type="caution">
    <text evidence="1">The sequence shown here is derived from an EMBL/GenBank/DDBJ whole genome shotgun (WGS) entry which is preliminary data.</text>
</comment>
<keyword evidence="2" id="KW-1185">Reference proteome</keyword>
<name>A0ABQ7I708_9HELO</name>
<dbReference type="RefSeq" id="XP_038804942.1">
    <property type="nucleotide sequence ID" value="XM_038958751.1"/>
</dbReference>
<protein>
    <submittedName>
        <fullName evidence="1">Uncharacterized protein</fullName>
    </submittedName>
</protein>
<gene>
    <name evidence="1" type="ORF">EAE98_011129</name>
</gene>
<proteinExistence type="predicted"/>
<dbReference type="Proteomes" id="UP000783213">
    <property type="component" value="Unassembled WGS sequence"/>
</dbReference>
<sequence>MKSVAKVLQYLVKSGPKELNSHTVHKATPSIKNLSPNSHKRKDLINLLLCNVDSPTFSQHPIINTFADLGRPIHNTMGRYTICLTTEEYRMYTYAKFFDDLFFANKVRDLCSLLRKDTGVESGTFGEFVQWRGKPQVVIYTDLGKRTSLTNEKEKKIFLERLLAGMCWAFLYIYECKEPCCSGSQEGGAELERLFDELSRVSEKDLGIKLELEWKEEGFLRIGTSPFSPVRHGATRFY</sequence>
<reference evidence="1 2" key="1">
    <citation type="journal article" date="2020" name="Genome Biol. Evol.">
        <title>Comparative genomics of Sclerotiniaceae.</title>
        <authorList>
            <person name="Valero Jimenez C.A."/>
            <person name="Steentjes M."/>
            <person name="Scholten O.E."/>
            <person name="Van Kan J.A.L."/>
        </authorList>
    </citation>
    <scope>NUCLEOTIDE SEQUENCE [LARGE SCALE GENOMIC DNA]</scope>
    <source>
        <strain evidence="1 2">B1</strain>
    </source>
</reference>
<evidence type="ECO:0000313" key="1">
    <source>
        <dbReference type="EMBL" id="KAF7915526.1"/>
    </source>
</evidence>
<organism evidence="1 2">
    <name type="scientific">Botrytis deweyae</name>
    <dbReference type="NCBI Taxonomy" id="2478750"/>
    <lineage>
        <taxon>Eukaryota</taxon>
        <taxon>Fungi</taxon>
        <taxon>Dikarya</taxon>
        <taxon>Ascomycota</taxon>
        <taxon>Pezizomycotina</taxon>
        <taxon>Leotiomycetes</taxon>
        <taxon>Helotiales</taxon>
        <taxon>Sclerotiniaceae</taxon>
        <taxon>Botrytis</taxon>
    </lineage>
</organism>